<proteinExistence type="predicted"/>
<feature type="region of interest" description="Disordered" evidence="1">
    <location>
        <begin position="520"/>
        <end position="543"/>
    </location>
</feature>
<name>A0A0S4JHK0_BODSA</name>
<dbReference type="AlphaFoldDB" id="A0A0S4JHK0"/>
<dbReference type="InterPro" id="IPR051942">
    <property type="entry name" value="DENN_domain_containing_2"/>
</dbReference>
<feature type="region of interest" description="Disordered" evidence="1">
    <location>
        <begin position="594"/>
        <end position="623"/>
    </location>
</feature>
<dbReference type="VEuPathDB" id="TriTrypDB:BSAL_22365"/>
<feature type="region of interest" description="Disordered" evidence="1">
    <location>
        <begin position="334"/>
        <end position="357"/>
    </location>
</feature>
<protein>
    <submittedName>
        <fullName evidence="3">DENN domain-containing protein, putative</fullName>
    </submittedName>
</protein>
<sequence length="674" mass="73465">MSSFCSTPSTSNLKSAADSLILQVTPATFAPSPLKSRVLLAFLILSESNNSKTVRVLYSNPSPKHVVTNRFPVQRFAFPSYSEEFLRQSLCFTFVMTTSTGERVYGHTLHTVSGEAMVCLSAHTWCGFFQQTMHLYRVNGADEGQRMMRTLLDARTNTDTPHSDPDLWRRLPASIRTLPAVYDAISPYVDSCPASLLHSFTIPQLFEVIAALLTERRVVIVGPTHGSVSNVMISLLAVLAPFEYQHTLITILPEEMALVLAAPTPYFVGLVESQVKLLEQVPGVEGLVVVRLEYVECAPPAGTNNAVSPTSGSSSNFTAVAASASAQSAAAAGSGATTVTPQPPATTLQPNGSSSSDFVHMEPRLDCVDIFYHEETQQLLPRTGRTESRIRWQLELLRRSPQMRRTSLSFEMDAAEQYRSRSSGGLGNVEGTSSSSPHDIICQVFCSYYATWLGPYVADFVLKRRVERQRDPSSCKKIVLPSAPVANAATPVKAAEASFFDALLQSQSFHEAMSRLSELLEPPPQSSVPQTSPSSNTTTTGAASKYRAEISESQQHANETTSHTAWFLNPFLVSLVQQNPTIFIAHHDELSHPVSVLTPSPKRNQSNKNGSSSSASAWQNGKTAALHHAQKVAKKFNDNIRVRSLLLRSITCCGNDDPDEDELNDLTPVSGSSI</sequence>
<gene>
    <name evidence="3" type="ORF">BSAL_22365</name>
</gene>
<organism evidence="3 4">
    <name type="scientific">Bodo saltans</name>
    <name type="common">Flagellated protozoan</name>
    <dbReference type="NCBI Taxonomy" id="75058"/>
    <lineage>
        <taxon>Eukaryota</taxon>
        <taxon>Discoba</taxon>
        <taxon>Euglenozoa</taxon>
        <taxon>Kinetoplastea</taxon>
        <taxon>Metakinetoplastina</taxon>
        <taxon>Eubodonida</taxon>
        <taxon>Bodonidae</taxon>
        <taxon>Bodo</taxon>
    </lineage>
</organism>
<evidence type="ECO:0000256" key="1">
    <source>
        <dbReference type="SAM" id="MobiDB-lite"/>
    </source>
</evidence>
<dbReference type="PANTHER" id="PTHR15288">
    <property type="entry name" value="DENN DOMAIN-CONTAINING PROTEIN 2"/>
    <property type="match status" value="1"/>
</dbReference>
<keyword evidence="4" id="KW-1185">Reference proteome</keyword>
<dbReference type="Gene3D" id="3.40.50.11500">
    <property type="match status" value="1"/>
</dbReference>
<accession>A0A0S4JHK0</accession>
<feature type="compositionally biased region" description="Low complexity" evidence="1">
    <location>
        <begin position="334"/>
        <end position="350"/>
    </location>
</feature>
<evidence type="ECO:0000259" key="2">
    <source>
        <dbReference type="PROSITE" id="PS50211"/>
    </source>
</evidence>
<feature type="compositionally biased region" description="Low complexity" evidence="1">
    <location>
        <begin position="604"/>
        <end position="622"/>
    </location>
</feature>
<feature type="domain" description="UDENN" evidence="2">
    <location>
        <begin position="38"/>
        <end position="459"/>
    </location>
</feature>
<dbReference type="SMART" id="SM00799">
    <property type="entry name" value="DENN"/>
    <property type="match status" value="1"/>
</dbReference>
<dbReference type="Gene3D" id="3.30.450.200">
    <property type="match status" value="1"/>
</dbReference>
<dbReference type="Proteomes" id="UP000051952">
    <property type="component" value="Unassembled WGS sequence"/>
</dbReference>
<dbReference type="EMBL" id="CYKH01001751">
    <property type="protein sequence ID" value="CUG89617.1"/>
    <property type="molecule type" value="Genomic_DNA"/>
</dbReference>
<dbReference type="Pfam" id="PF02141">
    <property type="entry name" value="DENN"/>
    <property type="match status" value="1"/>
</dbReference>
<evidence type="ECO:0000313" key="3">
    <source>
        <dbReference type="EMBL" id="CUG89617.1"/>
    </source>
</evidence>
<dbReference type="InterPro" id="IPR043153">
    <property type="entry name" value="DENN_C"/>
</dbReference>
<dbReference type="OrthoDB" id="10266080at2759"/>
<dbReference type="PANTHER" id="PTHR15288:SF0">
    <property type="entry name" value="UDENN DOMAIN-CONTAINING PROTEIN"/>
    <property type="match status" value="1"/>
</dbReference>
<dbReference type="InterPro" id="IPR037516">
    <property type="entry name" value="Tripartite_DENN"/>
</dbReference>
<dbReference type="PROSITE" id="PS50211">
    <property type="entry name" value="DENN"/>
    <property type="match status" value="1"/>
</dbReference>
<dbReference type="InterPro" id="IPR001194">
    <property type="entry name" value="cDENN_dom"/>
</dbReference>
<evidence type="ECO:0000313" key="4">
    <source>
        <dbReference type="Proteomes" id="UP000051952"/>
    </source>
</evidence>
<feature type="compositionally biased region" description="Low complexity" evidence="1">
    <location>
        <begin position="527"/>
        <end position="540"/>
    </location>
</feature>
<reference evidence="4" key="1">
    <citation type="submission" date="2015-09" db="EMBL/GenBank/DDBJ databases">
        <authorList>
            <consortium name="Pathogen Informatics"/>
        </authorList>
    </citation>
    <scope>NUCLEOTIDE SEQUENCE [LARGE SCALE GENOMIC DNA]</scope>
    <source>
        <strain evidence="4">Lake Konstanz</strain>
    </source>
</reference>